<feature type="transmembrane region" description="Helical" evidence="1">
    <location>
        <begin position="36"/>
        <end position="65"/>
    </location>
</feature>
<reference evidence="2 3" key="1">
    <citation type="submission" date="2018-12" db="EMBL/GenBank/DDBJ databases">
        <title>Legionella sp,whole genome shotgun sequence.</title>
        <authorList>
            <person name="Wu H."/>
        </authorList>
    </citation>
    <scope>NUCLEOTIDE SEQUENCE [LARGE SCALE GENOMIC DNA]</scope>
    <source>
        <strain evidence="3">km714</strain>
    </source>
</reference>
<gene>
    <name evidence="2" type="ORF">EKM59_00720</name>
</gene>
<evidence type="ECO:0000313" key="3">
    <source>
        <dbReference type="Proteomes" id="UP000288012"/>
    </source>
</evidence>
<accession>A0A433JM51</accession>
<organism evidence="2 3">
    <name type="scientific">Legionella septentrionalis</name>
    <dbReference type="NCBI Taxonomy" id="2498109"/>
    <lineage>
        <taxon>Bacteria</taxon>
        <taxon>Pseudomonadati</taxon>
        <taxon>Pseudomonadota</taxon>
        <taxon>Gammaproteobacteria</taxon>
        <taxon>Legionellales</taxon>
        <taxon>Legionellaceae</taxon>
        <taxon>Legionella</taxon>
    </lineage>
</organism>
<dbReference type="EMBL" id="RZGR01000002">
    <property type="protein sequence ID" value="RUQ91037.1"/>
    <property type="molecule type" value="Genomic_DNA"/>
</dbReference>
<dbReference type="OrthoDB" id="5657202at2"/>
<feature type="transmembrane region" description="Helical" evidence="1">
    <location>
        <begin position="71"/>
        <end position="95"/>
    </location>
</feature>
<keyword evidence="1" id="KW-0812">Transmembrane</keyword>
<evidence type="ECO:0000313" key="2">
    <source>
        <dbReference type="EMBL" id="RUQ91037.1"/>
    </source>
</evidence>
<dbReference type="AlphaFoldDB" id="A0A433JM51"/>
<keyword evidence="1" id="KW-0472">Membrane</keyword>
<name>A0A433JM51_9GAMM</name>
<keyword evidence="3" id="KW-1185">Reference proteome</keyword>
<proteinExistence type="predicted"/>
<protein>
    <submittedName>
        <fullName evidence="2">Uncharacterized protein</fullName>
    </submittedName>
</protein>
<evidence type="ECO:0000256" key="1">
    <source>
        <dbReference type="SAM" id="Phobius"/>
    </source>
</evidence>
<sequence length="142" mass="15768">MNVLDELLSLVSSKVHIAKGVLRLVKLETRLAGMSIFPLLVTLVLLFIIVISAWLTLMVILGYGVTYLYDSIMVALSCVFIFNLIVLALLLKYLLFNLKNMSFAKTRKFLATQDGDDDDTKGADLSYRKAGTNLATTTTRSE</sequence>
<keyword evidence="1" id="KW-1133">Transmembrane helix</keyword>
<dbReference type="Proteomes" id="UP000288012">
    <property type="component" value="Unassembled WGS sequence"/>
</dbReference>
<dbReference type="RefSeq" id="WP_127032305.1">
    <property type="nucleotide sequence ID" value="NZ_RZGR01000002.1"/>
</dbReference>
<comment type="caution">
    <text evidence="2">The sequence shown here is derived from an EMBL/GenBank/DDBJ whole genome shotgun (WGS) entry which is preliminary data.</text>
</comment>